<organism evidence="2 3">
    <name type="scientific">Pyramidobacter piscolens W5455</name>
    <dbReference type="NCBI Taxonomy" id="352165"/>
    <lineage>
        <taxon>Bacteria</taxon>
        <taxon>Thermotogati</taxon>
        <taxon>Synergistota</taxon>
        <taxon>Synergistia</taxon>
        <taxon>Synergistales</taxon>
        <taxon>Dethiosulfovibrionaceae</taxon>
        <taxon>Pyramidobacter</taxon>
    </lineage>
</organism>
<sequence>MCRARIGRENIPDGTGIMGERKENKGGPTWNNFISTE</sequence>
<protein>
    <submittedName>
        <fullName evidence="2">Uncharacterized protein</fullName>
    </submittedName>
</protein>
<accession>A0ABM9ZRB6</accession>
<dbReference type="EMBL" id="ADFP01000135">
    <property type="protein sequence ID" value="EFB89375.1"/>
    <property type="molecule type" value="Genomic_DNA"/>
</dbReference>
<reference evidence="2 3" key="1">
    <citation type="submission" date="2009-12" db="EMBL/GenBank/DDBJ databases">
        <authorList>
            <person name="Shrivastava S."/>
            <person name="Madupu R."/>
            <person name="Durkin A.S."/>
            <person name="Torralba M."/>
            <person name="Methe B."/>
            <person name="Sutton G.G."/>
            <person name="Strausberg R.L."/>
            <person name="Nelson K.E."/>
        </authorList>
    </citation>
    <scope>NUCLEOTIDE SEQUENCE [LARGE SCALE GENOMIC DNA]</scope>
    <source>
        <strain evidence="2 3">W5455</strain>
    </source>
</reference>
<evidence type="ECO:0000256" key="1">
    <source>
        <dbReference type="SAM" id="MobiDB-lite"/>
    </source>
</evidence>
<comment type="caution">
    <text evidence="2">The sequence shown here is derived from an EMBL/GenBank/DDBJ whole genome shotgun (WGS) entry which is preliminary data.</text>
</comment>
<dbReference type="Proteomes" id="UP000006462">
    <property type="component" value="Unassembled WGS sequence"/>
</dbReference>
<name>A0ABM9ZRB6_9BACT</name>
<evidence type="ECO:0000313" key="2">
    <source>
        <dbReference type="EMBL" id="EFB89375.1"/>
    </source>
</evidence>
<feature type="region of interest" description="Disordered" evidence="1">
    <location>
        <begin position="1"/>
        <end position="37"/>
    </location>
</feature>
<gene>
    <name evidence="2" type="ORF">HMPREF7215_0138</name>
</gene>
<keyword evidence="3" id="KW-1185">Reference proteome</keyword>
<evidence type="ECO:0000313" key="3">
    <source>
        <dbReference type="Proteomes" id="UP000006462"/>
    </source>
</evidence>
<proteinExistence type="predicted"/>
<feature type="compositionally biased region" description="Basic and acidic residues" evidence="1">
    <location>
        <begin position="1"/>
        <end position="11"/>
    </location>
</feature>